<evidence type="ECO:0000256" key="1">
    <source>
        <dbReference type="SAM" id="MobiDB-lite"/>
    </source>
</evidence>
<proteinExistence type="predicted"/>
<feature type="region of interest" description="Disordered" evidence="1">
    <location>
        <begin position="1"/>
        <end position="27"/>
    </location>
</feature>
<protein>
    <submittedName>
        <fullName evidence="2">Endonuclease</fullName>
    </submittedName>
</protein>
<name>A0A8S5PDL8_9CAUD</name>
<keyword evidence="2" id="KW-0540">Nuclease</keyword>
<accession>A0A8S5PDL8</accession>
<sequence>MGMINYPDGRKYTSVQTPPTKPKKSKYGAVKTEVDGIKFDSKREASRYQELRLLEQAGEIINLRLQVPYELIPKSKYGMPIRYIADFTYNDRNGQLIVEDAKGVKTPVYRLKRRMMAEIYNIEIKET</sequence>
<dbReference type="Pfam" id="PF06356">
    <property type="entry name" value="DUF1064"/>
    <property type="match status" value="1"/>
</dbReference>
<evidence type="ECO:0000313" key="2">
    <source>
        <dbReference type="EMBL" id="DAE04768.1"/>
    </source>
</evidence>
<dbReference type="GO" id="GO:0004519">
    <property type="term" value="F:endonuclease activity"/>
    <property type="evidence" value="ECO:0007669"/>
    <property type="project" value="UniProtKB-KW"/>
</dbReference>
<dbReference type="EMBL" id="BK015394">
    <property type="protein sequence ID" value="DAE04768.1"/>
    <property type="molecule type" value="Genomic_DNA"/>
</dbReference>
<keyword evidence="2" id="KW-0378">Hydrolase</keyword>
<dbReference type="InterPro" id="IPR009414">
    <property type="entry name" value="DUF1064"/>
</dbReference>
<organism evidence="2">
    <name type="scientific">Siphoviridae sp. ctorp6</name>
    <dbReference type="NCBI Taxonomy" id="2825673"/>
    <lineage>
        <taxon>Viruses</taxon>
        <taxon>Duplodnaviria</taxon>
        <taxon>Heunggongvirae</taxon>
        <taxon>Uroviricota</taxon>
        <taxon>Caudoviricetes</taxon>
    </lineage>
</organism>
<reference evidence="2" key="1">
    <citation type="journal article" date="2021" name="Proc. Natl. Acad. Sci. U.S.A.">
        <title>A Catalog of Tens of Thousands of Viruses from Human Metagenomes Reveals Hidden Associations with Chronic Diseases.</title>
        <authorList>
            <person name="Tisza M.J."/>
            <person name="Buck C.B."/>
        </authorList>
    </citation>
    <scope>NUCLEOTIDE SEQUENCE</scope>
    <source>
        <strain evidence="2">Ctorp6</strain>
    </source>
</reference>
<keyword evidence="2" id="KW-0255">Endonuclease</keyword>